<evidence type="ECO:0000256" key="2">
    <source>
        <dbReference type="ARBA" id="ARBA00022741"/>
    </source>
</evidence>
<dbReference type="EMBL" id="DVOG01000005">
    <property type="protein sequence ID" value="HIV03547.1"/>
    <property type="molecule type" value="Genomic_DNA"/>
</dbReference>
<dbReference type="PANTHER" id="PTHR43204:SF1">
    <property type="entry name" value="ABC TRANSPORTER I FAMILY MEMBER 6, CHLOROPLASTIC"/>
    <property type="match status" value="1"/>
</dbReference>
<dbReference type="Gene3D" id="3.40.50.300">
    <property type="entry name" value="P-loop containing nucleotide triphosphate hydrolases"/>
    <property type="match status" value="1"/>
</dbReference>
<dbReference type="NCBIfam" id="TIGR01978">
    <property type="entry name" value="sufC"/>
    <property type="match status" value="1"/>
</dbReference>
<comment type="similarity">
    <text evidence="1">Belongs to the ABC transporter superfamily. Ycf16 family.</text>
</comment>
<evidence type="ECO:0000313" key="6">
    <source>
        <dbReference type="Proteomes" id="UP000886812"/>
    </source>
</evidence>
<dbReference type="AlphaFoldDB" id="A0A9D1NJ74"/>
<dbReference type="InterPro" id="IPR010230">
    <property type="entry name" value="FeS-cluster_ATPase_SufC"/>
</dbReference>
<keyword evidence="3" id="KW-0067">ATP-binding</keyword>
<dbReference type="PANTHER" id="PTHR43204">
    <property type="entry name" value="ABC TRANSPORTER I FAMILY MEMBER 6, CHLOROPLASTIC"/>
    <property type="match status" value="1"/>
</dbReference>
<evidence type="ECO:0000259" key="4">
    <source>
        <dbReference type="PROSITE" id="PS50893"/>
    </source>
</evidence>
<accession>A0A9D1NJ74</accession>
<dbReference type="SMART" id="SM00382">
    <property type="entry name" value="AAA"/>
    <property type="match status" value="1"/>
</dbReference>
<dbReference type="GO" id="GO:0016887">
    <property type="term" value="F:ATP hydrolysis activity"/>
    <property type="evidence" value="ECO:0007669"/>
    <property type="project" value="InterPro"/>
</dbReference>
<reference evidence="5" key="2">
    <citation type="journal article" date="2021" name="PeerJ">
        <title>Extensive microbial diversity within the chicken gut microbiome revealed by metagenomics and culture.</title>
        <authorList>
            <person name="Gilroy R."/>
            <person name="Ravi A."/>
            <person name="Getino M."/>
            <person name="Pursley I."/>
            <person name="Horton D.L."/>
            <person name="Alikhan N.F."/>
            <person name="Baker D."/>
            <person name="Gharbi K."/>
            <person name="Hall N."/>
            <person name="Watson M."/>
            <person name="Adriaenssens E.M."/>
            <person name="Foster-Nyarko E."/>
            <person name="Jarju S."/>
            <person name="Secka A."/>
            <person name="Antonio M."/>
            <person name="Oren A."/>
            <person name="Chaudhuri R.R."/>
            <person name="La Ragione R."/>
            <person name="Hildebrand F."/>
            <person name="Pallen M.J."/>
        </authorList>
    </citation>
    <scope>NUCLEOTIDE SEQUENCE</scope>
    <source>
        <strain evidence="5">10669</strain>
    </source>
</reference>
<dbReference type="SUPFAM" id="SSF52540">
    <property type="entry name" value="P-loop containing nucleoside triphosphate hydrolases"/>
    <property type="match status" value="1"/>
</dbReference>
<protein>
    <submittedName>
        <fullName evidence="5">Fe-S cluster assembly ATPase SufC</fullName>
    </submittedName>
</protein>
<organism evidence="5 6">
    <name type="scientific">Candidatus Spyradosoma merdigallinarum</name>
    <dbReference type="NCBI Taxonomy" id="2840950"/>
    <lineage>
        <taxon>Bacteria</taxon>
        <taxon>Pseudomonadati</taxon>
        <taxon>Verrucomicrobiota</taxon>
        <taxon>Opitutia</taxon>
        <taxon>Opitutia incertae sedis</taxon>
        <taxon>Candidatus Spyradosoma</taxon>
    </lineage>
</organism>
<evidence type="ECO:0000256" key="3">
    <source>
        <dbReference type="ARBA" id="ARBA00022840"/>
    </source>
</evidence>
<evidence type="ECO:0000313" key="5">
    <source>
        <dbReference type="EMBL" id="HIV03547.1"/>
    </source>
</evidence>
<dbReference type="Proteomes" id="UP000886812">
    <property type="component" value="Unassembled WGS sequence"/>
</dbReference>
<feature type="domain" description="ABC transporter" evidence="4">
    <location>
        <begin position="6"/>
        <end position="248"/>
    </location>
</feature>
<dbReference type="Pfam" id="PF00005">
    <property type="entry name" value="ABC_tran"/>
    <property type="match status" value="1"/>
</dbReference>
<dbReference type="InterPro" id="IPR027417">
    <property type="entry name" value="P-loop_NTPase"/>
</dbReference>
<sequence>MNSSTLEIRDLCVSVGGREILKNFSLTLPKGEVHAIMGPNGTGKSTLAKTLAGHPDYRATSGEAFLDGVPVLGKAPDEIARLGLFVAFQYPPEIPGVTIANFIRAMMTARRPAGTPFSAKDFYAELYAKMDALAMDRKFTSRAVNEGFSGGEKKRCDILQMMMAKPAYAILDETDSGLDIDALRIVASGVNGMRGSGFGALVITHYQRLLDYIVPDKVHIMDGGRIVHSGGKELALELEQKGYAWVKENFVK</sequence>
<gene>
    <name evidence="5" type="primary">sufC</name>
    <name evidence="5" type="ORF">IAC75_00115</name>
</gene>
<name>A0A9D1NJ74_9BACT</name>
<reference evidence="5" key="1">
    <citation type="submission" date="2020-10" db="EMBL/GenBank/DDBJ databases">
        <authorList>
            <person name="Gilroy R."/>
        </authorList>
    </citation>
    <scope>NUCLEOTIDE SEQUENCE</scope>
    <source>
        <strain evidence="5">10669</strain>
    </source>
</reference>
<proteinExistence type="inferred from homology"/>
<dbReference type="GO" id="GO:0005524">
    <property type="term" value="F:ATP binding"/>
    <property type="evidence" value="ECO:0007669"/>
    <property type="project" value="UniProtKB-KW"/>
</dbReference>
<dbReference type="PROSITE" id="PS50893">
    <property type="entry name" value="ABC_TRANSPORTER_2"/>
    <property type="match status" value="1"/>
</dbReference>
<evidence type="ECO:0000256" key="1">
    <source>
        <dbReference type="ARBA" id="ARBA00006216"/>
    </source>
</evidence>
<dbReference type="CDD" id="cd03217">
    <property type="entry name" value="ABC_FeS_Assembly"/>
    <property type="match status" value="1"/>
</dbReference>
<comment type="caution">
    <text evidence="5">The sequence shown here is derived from an EMBL/GenBank/DDBJ whole genome shotgun (WGS) entry which is preliminary data.</text>
</comment>
<dbReference type="InterPro" id="IPR003593">
    <property type="entry name" value="AAA+_ATPase"/>
</dbReference>
<dbReference type="InterPro" id="IPR003439">
    <property type="entry name" value="ABC_transporter-like_ATP-bd"/>
</dbReference>
<keyword evidence="2" id="KW-0547">Nucleotide-binding</keyword>